<dbReference type="GO" id="GO:0016082">
    <property type="term" value="P:synaptic vesicle priming"/>
    <property type="evidence" value="ECO:0007669"/>
    <property type="project" value="TreeGrafter"/>
</dbReference>
<gene>
    <name evidence="11" type="ORF">ONB1V03_LOCUS8961</name>
</gene>
<dbReference type="SMART" id="SM00397">
    <property type="entry name" value="t_SNARE"/>
    <property type="match status" value="2"/>
</dbReference>
<dbReference type="PANTHER" id="PTHR19305:SF14">
    <property type="entry name" value="SYNAPTOSOMAL-ASSOCIATED PROTEIN-RELATED"/>
    <property type="match status" value="1"/>
</dbReference>
<feature type="region of interest" description="Disordered" evidence="9">
    <location>
        <begin position="112"/>
        <end position="136"/>
    </location>
</feature>
<dbReference type="EMBL" id="CAJPVJ010005380">
    <property type="protein sequence ID" value="CAG2169484.1"/>
    <property type="molecule type" value="Genomic_DNA"/>
</dbReference>
<evidence type="ECO:0000313" key="12">
    <source>
        <dbReference type="Proteomes" id="UP000728032"/>
    </source>
</evidence>
<proteinExistence type="inferred from homology"/>
<dbReference type="GO" id="GO:0019905">
    <property type="term" value="F:syntaxin binding"/>
    <property type="evidence" value="ECO:0007669"/>
    <property type="project" value="TreeGrafter"/>
</dbReference>
<dbReference type="AlphaFoldDB" id="A0A7R9M2S4"/>
<keyword evidence="2" id="KW-0771">Synaptosome</keyword>
<sequence length="214" mass="23685">MAAPVAWEGNGAPVVSKTELEVLQMRANSTTNDSLESTRRMVALCDESKEAGIRTLVHLDQQGDQLDRIDEDMDRINADMKEADINLREMEKCCGLCVYPCGKTKGFKEDAGTWRSSGDGVVSGQPTRGVDERKGGAVGSTQYIVRITEDAREDEMEDNMGRVSAMIGNMRNMAVDMEQEIESQIRQCDGIIQMAISNENQIQDANDRAQKLCK</sequence>
<keyword evidence="3" id="KW-0677">Repeat</keyword>
<evidence type="ECO:0000256" key="4">
    <source>
        <dbReference type="ARBA" id="ARBA00023018"/>
    </source>
</evidence>
<evidence type="ECO:0000256" key="2">
    <source>
        <dbReference type="ARBA" id="ARBA00022599"/>
    </source>
</evidence>
<reference evidence="11" key="1">
    <citation type="submission" date="2020-11" db="EMBL/GenBank/DDBJ databases">
        <authorList>
            <person name="Tran Van P."/>
        </authorList>
    </citation>
    <scope>NUCLEOTIDE SEQUENCE</scope>
</reference>
<dbReference type="PROSITE" id="PS50192">
    <property type="entry name" value="T_SNARE"/>
    <property type="match status" value="2"/>
</dbReference>
<evidence type="ECO:0000256" key="5">
    <source>
        <dbReference type="ARBA" id="ARBA00023054"/>
    </source>
</evidence>
<dbReference type="FunFam" id="1.20.5.110:FF:000007">
    <property type="entry name" value="Synaptosomal-associated protein"/>
    <property type="match status" value="1"/>
</dbReference>
<keyword evidence="4" id="KW-0770">Synapse</keyword>
<dbReference type="Gene3D" id="1.20.5.110">
    <property type="match status" value="2"/>
</dbReference>
<dbReference type="InterPro" id="IPR000727">
    <property type="entry name" value="T_SNARE_dom"/>
</dbReference>
<dbReference type="OrthoDB" id="19261at2759"/>
<keyword evidence="12" id="KW-1185">Reference proteome</keyword>
<name>A0A7R9M2S4_9ACAR</name>
<organism evidence="11">
    <name type="scientific">Oppiella nova</name>
    <dbReference type="NCBI Taxonomy" id="334625"/>
    <lineage>
        <taxon>Eukaryota</taxon>
        <taxon>Metazoa</taxon>
        <taxon>Ecdysozoa</taxon>
        <taxon>Arthropoda</taxon>
        <taxon>Chelicerata</taxon>
        <taxon>Arachnida</taxon>
        <taxon>Acari</taxon>
        <taxon>Acariformes</taxon>
        <taxon>Sarcoptiformes</taxon>
        <taxon>Oribatida</taxon>
        <taxon>Brachypylina</taxon>
        <taxon>Oppioidea</taxon>
        <taxon>Oppiidae</taxon>
        <taxon>Oppiella</taxon>
    </lineage>
</organism>
<keyword evidence="5 8" id="KW-0175">Coiled coil</keyword>
<evidence type="ECO:0000256" key="7">
    <source>
        <dbReference type="RuleBase" id="RU003496"/>
    </source>
</evidence>
<evidence type="ECO:0000313" key="11">
    <source>
        <dbReference type="EMBL" id="CAD7652297.1"/>
    </source>
</evidence>
<dbReference type="GO" id="GO:0005886">
    <property type="term" value="C:plasma membrane"/>
    <property type="evidence" value="ECO:0007669"/>
    <property type="project" value="TreeGrafter"/>
</dbReference>
<dbReference type="Pfam" id="PF00835">
    <property type="entry name" value="SNAP-25"/>
    <property type="match status" value="1"/>
</dbReference>
<dbReference type="PANTHER" id="PTHR19305">
    <property type="entry name" value="SYNAPTOSOMAL ASSOCIATED PROTEIN"/>
    <property type="match status" value="1"/>
</dbReference>
<dbReference type="CDD" id="cd15889">
    <property type="entry name" value="SNARE_SNAP25N_23N"/>
    <property type="match status" value="1"/>
</dbReference>
<dbReference type="GO" id="GO:0005484">
    <property type="term" value="F:SNAP receptor activity"/>
    <property type="evidence" value="ECO:0007669"/>
    <property type="project" value="TreeGrafter"/>
</dbReference>
<dbReference type="InterPro" id="IPR000928">
    <property type="entry name" value="SNAP-25_dom"/>
</dbReference>
<comment type="similarity">
    <text evidence="1 7">Belongs to the SNAP-25 family.</text>
</comment>
<evidence type="ECO:0000256" key="1">
    <source>
        <dbReference type="ARBA" id="ARBA00009480"/>
    </source>
</evidence>
<evidence type="ECO:0000256" key="6">
    <source>
        <dbReference type="ARBA" id="ARBA00034102"/>
    </source>
</evidence>
<dbReference type="SUPFAM" id="SSF58038">
    <property type="entry name" value="SNARE fusion complex"/>
    <property type="match status" value="2"/>
</dbReference>
<dbReference type="GO" id="GO:0043005">
    <property type="term" value="C:neuron projection"/>
    <property type="evidence" value="ECO:0007669"/>
    <property type="project" value="UniProtKB-KW"/>
</dbReference>
<dbReference type="GO" id="GO:0031629">
    <property type="term" value="P:synaptic vesicle fusion to presynaptic active zone membrane"/>
    <property type="evidence" value="ECO:0007669"/>
    <property type="project" value="TreeGrafter"/>
</dbReference>
<feature type="domain" description="T-SNARE coiled-coil homology" evidence="10">
    <location>
        <begin position="28"/>
        <end position="90"/>
    </location>
</feature>
<dbReference type="GO" id="GO:0098793">
    <property type="term" value="C:presynapse"/>
    <property type="evidence" value="ECO:0007669"/>
    <property type="project" value="GOC"/>
</dbReference>
<feature type="coiled-coil region" evidence="8">
    <location>
        <begin position="59"/>
        <end position="93"/>
    </location>
</feature>
<comment type="subcellular location">
    <subcellularLocation>
        <location evidence="6">Synapse</location>
        <location evidence="6">Synaptosome</location>
    </subcellularLocation>
</comment>
<evidence type="ECO:0000259" key="10">
    <source>
        <dbReference type="PROSITE" id="PS50192"/>
    </source>
</evidence>
<accession>A0A7R9M2S4</accession>
<evidence type="ECO:0000256" key="3">
    <source>
        <dbReference type="ARBA" id="ARBA00022737"/>
    </source>
</evidence>
<protein>
    <recommendedName>
        <fullName evidence="7">Synaptosomal-associated protein</fullName>
    </recommendedName>
</protein>
<dbReference type="Proteomes" id="UP000728032">
    <property type="component" value="Unassembled WGS sequence"/>
</dbReference>
<evidence type="ECO:0000256" key="8">
    <source>
        <dbReference type="SAM" id="Coils"/>
    </source>
</evidence>
<feature type="domain" description="T-SNARE coiled-coil homology" evidence="10">
    <location>
        <begin position="150"/>
        <end position="212"/>
    </location>
</feature>
<dbReference type="EMBL" id="OC920205">
    <property type="protein sequence ID" value="CAD7652297.1"/>
    <property type="molecule type" value="Genomic_DNA"/>
</dbReference>
<evidence type="ECO:0000256" key="9">
    <source>
        <dbReference type="SAM" id="MobiDB-lite"/>
    </source>
</evidence>
<dbReference type="GO" id="GO:0031201">
    <property type="term" value="C:SNARE complex"/>
    <property type="evidence" value="ECO:0007669"/>
    <property type="project" value="TreeGrafter"/>
</dbReference>